<dbReference type="Gene3D" id="3.40.50.10490">
    <property type="entry name" value="Glucose-6-phosphate isomerase like protein, domain 1"/>
    <property type="match status" value="1"/>
</dbReference>
<dbReference type="InterPro" id="IPR001347">
    <property type="entry name" value="SIS_dom"/>
</dbReference>
<evidence type="ECO:0000313" key="2">
    <source>
        <dbReference type="EMBL" id="TDD96795.1"/>
    </source>
</evidence>
<gene>
    <name evidence="2" type="ORF">E1298_02090</name>
</gene>
<dbReference type="InterPro" id="IPR046348">
    <property type="entry name" value="SIS_dom_sf"/>
</dbReference>
<dbReference type="Proteomes" id="UP000294513">
    <property type="component" value="Unassembled WGS sequence"/>
</dbReference>
<dbReference type="RefSeq" id="WP_131889013.1">
    <property type="nucleotide sequence ID" value="NZ_SMKU01000004.1"/>
</dbReference>
<feature type="domain" description="SIS" evidence="1">
    <location>
        <begin position="28"/>
        <end position="205"/>
    </location>
</feature>
<dbReference type="PANTHER" id="PTHR30390">
    <property type="entry name" value="SEDOHEPTULOSE 7-PHOSPHATE ISOMERASE / DNAA INITIATOR-ASSOCIATING FACTOR FOR REPLICATION INITIATION"/>
    <property type="match status" value="1"/>
</dbReference>
<comment type="caution">
    <text evidence="2">The sequence shown here is derived from an EMBL/GenBank/DDBJ whole genome shotgun (WGS) entry which is preliminary data.</text>
</comment>
<dbReference type="EMBL" id="SMKU01000004">
    <property type="protein sequence ID" value="TDD96795.1"/>
    <property type="molecule type" value="Genomic_DNA"/>
</dbReference>
<accession>A0A4R5CBL9</accession>
<keyword evidence="3" id="KW-1185">Reference proteome</keyword>
<dbReference type="AlphaFoldDB" id="A0A4R5CBL9"/>
<dbReference type="GO" id="GO:1901135">
    <property type="term" value="P:carbohydrate derivative metabolic process"/>
    <property type="evidence" value="ECO:0007669"/>
    <property type="project" value="InterPro"/>
</dbReference>
<name>A0A4R5CBL9_9ACTN</name>
<evidence type="ECO:0000313" key="3">
    <source>
        <dbReference type="Proteomes" id="UP000294513"/>
    </source>
</evidence>
<dbReference type="Pfam" id="PF13580">
    <property type="entry name" value="SIS_2"/>
    <property type="match status" value="1"/>
</dbReference>
<dbReference type="PANTHER" id="PTHR30390:SF6">
    <property type="entry name" value="DNAA INITIATOR-ASSOCIATING PROTEIN DIAA"/>
    <property type="match status" value="1"/>
</dbReference>
<reference evidence="2 3" key="1">
    <citation type="submission" date="2019-03" db="EMBL/GenBank/DDBJ databases">
        <title>Draft genome sequences of novel Actinobacteria.</title>
        <authorList>
            <person name="Sahin N."/>
            <person name="Ay H."/>
            <person name="Saygin H."/>
        </authorList>
    </citation>
    <scope>NUCLEOTIDE SEQUENCE [LARGE SCALE GENOMIC DNA]</scope>
    <source>
        <strain evidence="2 3">H3C3</strain>
    </source>
</reference>
<dbReference type="PROSITE" id="PS51464">
    <property type="entry name" value="SIS"/>
    <property type="match status" value="1"/>
</dbReference>
<protein>
    <submittedName>
        <fullName evidence="2">SIS domain-containing protein</fullName>
    </submittedName>
</protein>
<dbReference type="OrthoDB" id="9781311at2"/>
<dbReference type="InterPro" id="IPR050099">
    <property type="entry name" value="SIS_GmhA/DiaA_subfam"/>
</dbReference>
<proteinExistence type="predicted"/>
<dbReference type="GO" id="GO:0097367">
    <property type="term" value="F:carbohydrate derivative binding"/>
    <property type="evidence" value="ECO:0007669"/>
    <property type="project" value="InterPro"/>
</dbReference>
<evidence type="ECO:0000259" key="1">
    <source>
        <dbReference type="PROSITE" id="PS51464"/>
    </source>
</evidence>
<organism evidence="2 3">
    <name type="scientific">Actinomadura rubrisoli</name>
    <dbReference type="NCBI Taxonomy" id="2530368"/>
    <lineage>
        <taxon>Bacteria</taxon>
        <taxon>Bacillati</taxon>
        <taxon>Actinomycetota</taxon>
        <taxon>Actinomycetes</taxon>
        <taxon>Streptosporangiales</taxon>
        <taxon>Thermomonosporaceae</taxon>
        <taxon>Actinomadura</taxon>
    </lineage>
</organism>
<dbReference type="SUPFAM" id="SSF53697">
    <property type="entry name" value="SIS domain"/>
    <property type="match status" value="1"/>
</dbReference>
<sequence>MTDEYSRHYLSEVARIAEKIDLVQVTALVEHLRATRDRNGRVFVAGVGGGAGNASHAAADLRGLADIEAYALTDNVSGLTALINDRGWDSSLSTWLDHSRLAARDAVLVFSVGGGSLDPPVSVNVVRALEFARARGATVLGVVGRDGGTTARLADACVIVPVVNSETVTPHTEAFQAVLWHLAVTHPQLSRTRGRWESLSAAMVP</sequence>